<dbReference type="InterPro" id="IPR011009">
    <property type="entry name" value="Kinase-like_dom_sf"/>
</dbReference>
<dbReference type="Gene3D" id="3.90.1200.10">
    <property type="match status" value="1"/>
</dbReference>
<evidence type="ECO:0000313" key="2">
    <source>
        <dbReference type="Proteomes" id="UP001067235"/>
    </source>
</evidence>
<proteinExistence type="predicted"/>
<evidence type="ECO:0000313" key="1">
    <source>
        <dbReference type="EMBL" id="MCZ4550546.1"/>
    </source>
</evidence>
<evidence type="ECO:0008006" key="3">
    <source>
        <dbReference type="Google" id="ProtNLM"/>
    </source>
</evidence>
<organism evidence="1 2">
    <name type="scientific">Gordonia rubripertincta</name>
    <name type="common">Rhodococcus corallinus</name>
    <dbReference type="NCBI Taxonomy" id="36822"/>
    <lineage>
        <taxon>Bacteria</taxon>
        <taxon>Bacillati</taxon>
        <taxon>Actinomycetota</taxon>
        <taxon>Actinomycetes</taxon>
        <taxon>Mycobacteriales</taxon>
        <taxon>Gordoniaceae</taxon>
        <taxon>Gordonia</taxon>
    </lineage>
</organism>
<keyword evidence="2" id="KW-1185">Reference proteome</keyword>
<sequence>MTVLADSHITGAVQAAERLLAARAGSPVSLADPQDLGGSGRTEVVRVRVAQNPFSGDRTLVIKVLGDGDAISGEAFIREVASYKYATALPTESRPGPALIAFDLRARVLVLSDLGDGRSMTELLGSNDVVATSNAVSAWGQALGRMHAATVGGENDFAALLRQGAEGIAVDALRAQFDAAVRAAPRVIADVFGLAIDPEVLGALEKAGELFREGEHRAFSPSDVGPENILINDEGVQFMDYEWGGFRDASLDIAYALVTFTPWLSGDTGARRVDLETAMIDAWRSEVQGIWPALGSDRELARKTVLARLAWVWLSTMWMLPVDESDVGRADEPHGLALSTSDPRVIVDRWAGLADAARRADAPRLGEFADTVGQALDSSWLH</sequence>
<gene>
    <name evidence="1" type="ORF">O4213_11195</name>
</gene>
<accession>A0ABT4MWC0</accession>
<dbReference type="RefSeq" id="WP_301571145.1">
    <property type="nucleotide sequence ID" value="NZ_JAPWIE010000003.1"/>
</dbReference>
<protein>
    <recommendedName>
        <fullName evidence="3">Aminoglycoside phosphotransferase domain-containing protein</fullName>
    </recommendedName>
</protein>
<dbReference type="Proteomes" id="UP001067235">
    <property type="component" value="Unassembled WGS sequence"/>
</dbReference>
<reference evidence="1" key="1">
    <citation type="submission" date="2022-12" db="EMBL/GenBank/DDBJ databases">
        <authorList>
            <person name="Krivoruchko A.V."/>
            <person name="Elkin A."/>
        </authorList>
    </citation>
    <scope>NUCLEOTIDE SEQUENCE</scope>
    <source>
        <strain evidence="1">IEGM 1388</strain>
    </source>
</reference>
<dbReference type="SUPFAM" id="SSF56112">
    <property type="entry name" value="Protein kinase-like (PK-like)"/>
    <property type="match status" value="1"/>
</dbReference>
<name>A0ABT4MWC0_GORRU</name>
<dbReference type="EMBL" id="JAPWIE010000003">
    <property type="protein sequence ID" value="MCZ4550546.1"/>
    <property type="molecule type" value="Genomic_DNA"/>
</dbReference>
<comment type="caution">
    <text evidence="1">The sequence shown here is derived from an EMBL/GenBank/DDBJ whole genome shotgun (WGS) entry which is preliminary data.</text>
</comment>